<evidence type="ECO:0000256" key="1">
    <source>
        <dbReference type="ARBA" id="ARBA00004496"/>
    </source>
</evidence>
<dbReference type="Pfam" id="PF02463">
    <property type="entry name" value="SMC_N"/>
    <property type="match status" value="1"/>
</dbReference>
<evidence type="ECO:0000313" key="10">
    <source>
        <dbReference type="EMBL" id="RIA56404.1"/>
    </source>
</evidence>
<dbReference type="InterPro" id="IPR027417">
    <property type="entry name" value="P-loop_NTPase"/>
</dbReference>
<feature type="coiled-coil region" evidence="7">
    <location>
        <begin position="293"/>
        <end position="472"/>
    </location>
</feature>
<dbReference type="HAMAP" id="MF_01894">
    <property type="entry name" value="Smc_prok"/>
    <property type="match status" value="1"/>
</dbReference>
<keyword evidence="3 7" id="KW-0547">Nucleotide-binding</keyword>
<comment type="similarity">
    <text evidence="7">Belongs to the SMC family.</text>
</comment>
<keyword evidence="5 7" id="KW-0175">Coiled coil</keyword>
<evidence type="ECO:0000256" key="7">
    <source>
        <dbReference type="HAMAP-Rule" id="MF_01894"/>
    </source>
</evidence>
<protein>
    <recommendedName>
        <fullName evidence="7">Chromosome partition protein Smc</fullName>
    </recommendedName>
</protein>
<proteinExistence type="inferred from homology"/>
<comment type="subunit">
    <text evidence="7">Homodimer.</text>
</comment>
<feature type="binding site" evidence="7">
    <location>
        <begin position="32"/>
        <end position="39"/>
    </location>
    <ligand>
        <name>ATP</name>
        <dbReference type="ChEBI" id="CHEBI:30616"/>
    </ligand>
</feature>
<comment type="function">
    <text evidence="7">Required for chromosome condensation and partitioning.</text>
</comment>
<dbReference type="GO" id="GO:0007062">
    <property type="term" value="P:sister chromatid cohesion"/>
    <property type="evidence" value="ECO:0007669"/>
    <property type="project" value="InterPro"/>
</dbReference>
<evidence type="ECO:0000259" key="9">
    <source>
        <dbReference type="Pfam" id="PF02463"/>
    </source>
</evidence>
<dbReference type="Proteomes" id="UP000266273">
    <property type="component" value="Unassembled WGS sequence"/>
</dbReference>
<feature type="region of interest" description="Disordered" evidence="8">
    <location>
        <begin position="694"/>
        <end position="713"/>
    </location>
</feature>
<feature type="coiled-coil region" evidence="7">
    <location>
        <begin position="941"/>
        <end position="989"/>
    </location>
</feature>
<reference evidence="10 11" key="1">
    <citation type="submission" date="2018-08" db="EMBL/GenBank/DDBJ databases">
        <title>Genomic Encyclopedia of Archaeal and Bacterial Type Strains, Phase II (KMG-II): from individual species to whole genera.</title>
        <authorList>
            <person name="Goeker M."/>
        </authorList>
    </citation>
    <scope>NUCLEOTIDE SEQUENCE [LARGE SCALE GENOMIC DNA]</scope>
    <source>
        <strain evidence="10 11">DSM 5002</strain>
    </source>
</reference>
<evidence type="ECO:0000256" key="8">
    <source>
        <dbReference type="SAM" id="MobiDB-lite"/>
    </source>
</evidence>
<dbReference type="GO" id="GO:0016887">
    <property type="term" value="F:ATP hydrolysis activity"/>
    <property type="evidence" value="ECO:0007669"/>
    <property type="project" value="InterPro"/>
</dbReference>
<name>A0A397QEA1_9HYPH</name>
<dbReference type="Gene3D" id="3.40.50.300">
    <property type="entry name" value="P-loop containing nucleotide triphosphate hydrolases"/>
    <property type="match status" value="2"/>
</dbReference>
<comment type="domain">
    <text evidence="7">Contains large globular domains required for ATP hydrolysis at each terminus and a third globular domain forming a flexible hinge near the middle of the molecule. These domains are separated by coiled-coil structures.</text>
</comment>
<dbReference type="InterPro" id="IPR003395">
    <property type="entry name" value="RecF/RecN/SMC_N"/>
</dbReference>
<dbReference type="Gene3D" id="1.20.5.170">
    <property type="match status" value="1"/>
</dbReference>
<dbReference type="CDD" id="cd03278">
    <property type="entry name" value="ABC_SMC_barmotin"/>
    <property type="match status" value="1"/>
</dbReference>
<keyword evidence="2 7" id="KW-0963">Cytoplasm</keyword>
<evidence type="ECO:0000256" key="2">
    <source>
        <dbReference type="ARBA" id="ARBA00022490"/>
    </source>
</evidence>
<keyword evidence="4 7" id="KW-0067">ATP-binding</keyword>
<evidence type="ECO:0000256" key="4">
    <source>
        <dbReference type="ARBA" id="ARBA00022840"/>
    </source>
</evidence>
<dbReference type="PANTHER" id="PTHR43977">
    <property type="entry name" value="STRUCTURAL MAINTENANCE OF CHROMOSOMES PROTEIN 3"/>
    <property type="match status" value="1"/>
</dbReference>
<dbReference type="EMBL" id="QXDF01000001">
    <property type="protein sequence ID" value="RIA56404.1"/>
    <property type="molecule type" value="Genomic_DNA"/>
</dbReference>
<evidence type="ECO:0000256" key="5">
    <source>
        <dbReference type="ARBA" id="ARBA00023054"/>
    </source>
</evidence>
<keyword evidence="6 7" id="KW-0238">DNA-binding</keyword>
<evidence type="ECO:0000256" key="6">
    <source>
        <dbReference type="ARBA" id="ARBA00023125"/>
    </source>
</evidence>
<gene>
    <name evidence="7" type="primary">smc</name>
    <name evidence="10" type="ORF">BXY53_1510</name>
</gene>
<dbReference type="SUPFAM" id="SSF75553">
    <property type="entry name" value="Smc hinge domain"/>
    <property type="match status" value="1"/>
</dbReference>
<dbReference type="OrthoDB" id="9808768at2"/>
<dbReference type="PIRSF" id="PIRSF005719">
    <property type="entry name" value="SMC"/>
    <property type="match status" value="1"/>
</dbReference>
<dbReference type="GO" id="GO:0005737">
    <property type="term" value="C:cytoplasm"/>
    <property type="evidence" value="ECO:0007669"/>
    <property type="project" value="UniProtKB-SubCell"/>
</dbReference>
<dbReference type="AlphaFoldDB" id="A0A397QEA1"/>
<sequence length="1151" mass="127205">MQITRLKLLGFKSFVEPTELLIEPGLTGVVGPNGCGKSNLLEALRWVMGETSYKSMRGSAMDDVIFSGTDSRPSRDTAEVTVYLDNSARRAPAAFNDNDTVEITRKIVRESGSTYKVNGREARARDVQLLFADAATGARSQALVQQGRIGEIVSAKPQQRRRILEDAAGIAGLHGRRHEAELRLKHAESNLERLQDVMGQVNQQLQSLKRQARQARKYREISEELRQAEAVQHHILFQQANEKVAEEEAALQEAMREVGRLTQAESEATRAESEGSDSIQPLRDEEATRAAVLHRLQVEQQTLEQEEARAAERQRELQQRIEQIGNDIAREREMMEDAAQTISQLEAEEAALRQREGSDDGRAEAAQAVETASQALEAAEQRLSDLTAQAADLRARRRELEGQITQAEKRIASLSEQQERIARELAEVDAALGEQTEIAGLQAEVTRLGEAVADVEARTGEAETALAEARQREKEAGEHARQTRLNARQLETEAATLIKLLRPAESDQWRPIVDEIRVAPGYETALGAALGDDLDMPADSRAPAHWAGTGDISNDPALPAGARPFTEFVRAPHVLTRRLRQIGLVDPADGPRLARMLAPGQRLVTTRGDLWRWDGVHAAADAPTAAAKRLAERNRLDELTAEVEKLNQTADDAEAQQKQAAEHAAGLAAEEKRLRAQWRETQAELSRARDALTKAEREAQKTGQKRAALVEGQSRTVSDLEEAQRQLAEAREALAGLADASTLEAAVSEAQAEVGAKRDAYSQARSHLDGIERERKQREQRLQSIASEMARAAKRRDAASTQIADLEKRAEEAKAELQELSGIPEAAAQRREKLFNEIAQAEAARKEAADKLAEAESALRDNAKHLREIQNRLSEAKEKRARIEAQLEAARQRRTERAHAIRENLDCAPEECLQVAGLATDAPLPDADELDQRIHKLRADRERLGGVNLRAEEEAQELEEQFGVMQQEREDLEQAISKLRGGIASLNKEGRARLLDAFETVNNHFQHLFSVLFAGGEARLELIESDDPLEAGLEIVARPPGKKSQVLTLLSGGEKALTALALIFAVFLTNPSPICVLDEVDAPLDDANVDRFCNLMEEMGGTTETRFLVITHHPMTMSRMHRLFGVTMAEKGVSQLVSVDLRTAERFLEAG</sequence>
<dbReference type="GO" id="GO:0007059">
    <property type="term" value="P:chromosome segregation"/>
    <property type="evidence" value="ECO:0007669"/>
    <property type="project" value="UniProtKB-UniRule"/>
</dbReference>
<dbReference type="InterPro" id="IPR024704">
    <property type="entry name" value="SMC"/>
</dbReference>
<dbReference type="GO" id="GO:0006260">
    <property type="term" value="P:DNA replication"/>
    <property type="evidence" value="ECO:0007669"/>
    <property type="project" value="UniProtKB-UniRule"/>
</dbReference>
<dbReference type="GO" id="GO:0003677">
    <property type="term" value="F:DNA binding"/>
    <property type="evidence" value="ECO:0007669"/>
    <property type="project" value="UniProtKB-UniRule"/>
</dbReference>
<dbReference type="InterPro" id="IPR011890">
    <property type="entry name" value="SMC_prok"/>
</dbReference>
<dbReference type="FunFam" id="3.40.50.300:FF:000901">
    <property type="entry name" value="Chromosome partition protein Smc"/>
    <property type="match status" value="1"/>
</dbReference>
<comment type="subcellular location">
    <subcellularLocation>
        <location evidence="1 7">Cytoplasm</location>
    </subcellularLocation>
</comment>
<dbReference type="GO" id="GO:0005694">
    <property type="term" value="C:chromosome"/>
    <property type="evidence" value="ECO:0007669"/>
    <property type="project" value="InterPro"/>
</dbReference>
<dbReference type="InterPro" id="IPR036277">
    <property type="entry name" value="SMC_hinge_sf"/>
</dbReference>
<dbReference type="GO" id="GO:0005524">
    <property type="term" value="F:ATP binding"/>
    <property type="evidence" value="ECO:0007669"/>
    <property type="project" value="UniProtKB-UniRule"/>
</dbReference>
<organism evidence="10 11">
    <name type="scientific">Dichotomicrobium thermohalophilum</name>
    <dbReference type="NCBI Taxonomy" id="933063"/>
    <lineage>
        <taxon>Bacteria</taxon>
        <taxon>Pseudomonadati</taxon>
        <taxon>Pseudomonadota</taxon>
        <taxon>Alphaproteobacteria</taxon>
        <taxon>Hyphomicrobiales</taxon>
        <taxon>Hyphomicrobiaceae</taxon>
        <taxon>Dichotomicrobium</taxon>
    </lineage>
</organism>
<accession>A0A397QEA1</accession>
<feature type="domain" description="RecF/RecN/SMC N-terminal" evidence="9">
    <location>
        <begin position="3"/>
        <end position="1134"/>
    </location>
</feature>
<dbReference type="GO" id="GO:0030261">
    <property type="term" value="P:chromosome condensation"/>
    <property type="evidence" value="ECO:0007669"/>
    <property type="project" value="InterPro"/>
</dbReference>
<dbReference type="RefSeq" id="WP_119061824.1">
    <property type="nucleotide sequence ID" value="NZ_QXDF01000001.1"/>
</dbReference>
<dbReference type="Gene3D" id="1.10.287.1490">
    <property type="match status" value="1"/>
</dbReference>
<evidence type="ECO:0000313" key="11">
    <source>
        <dbReference type="Proteomes" id="UP000266273"/>
    </source>
</evidence>
<keyword evidence="11" id="KW-1185">Reference proteome</keyword>
<dbReference type="SUPFAM" id="SSF52540">
    <property type="entry name" value="P-loop containing nucleoside triphosphate hydrolases"/>
    <property type="match status" value="1"/>
</dbReference>
<comment type="caution">
    <text evidence="10">The sequence shown here is derived from an EMBL/GenBank/DDBJ whole genome shotgun (WGS) entry which is preliminary data.</text>
</comment>
<evidence type="ECO:0000256" key="3">
    <source>
        <dbReference type="ARBA" id="ARBA00022741"/>
    </source>
</evidence>
<feature type="region of interest" description="Disordered" evidence="8">
    <location>
        <begin position="262"/>
        <end position="283"/>
    </location>
</feature>